<evidence type="ECO:0000256" key="7">
    <source>
        <dbReference type="ARBA" id="ARBA00023239"/>
    </source>
</evidence>
<evidence type="ECO:0000256" key="8">
    <source>
        <dbReference type="ARBA" id="ARBA00047838"/>
    </source>
</evidence>
<dbReference type="SUPFAM" id="SSF52317">
    <property type="entry name" value="Class I glutamine amidotransferase-like"/>
    <property type="match status" value="1"/>
</dbReference>
<gene>
    <name evidence="10 12" type="primary">hisH</name>
    <name evidence="12" type="ORF">IV494_08420</name>
</gene>
<evidence type="ECO:0000256" key="6">
    <source>
        <dbReference type="ARBA" id="ARBA00023102"/>
    </source>
</evidence>
<keyword evidence="13" id="KW-1185">Reference proteome</keyword>
<sequence length="216" mass="24068">MKKQICIIDYKLGNLFSVNQALINIGLDVVISSDKETILNADALVLPGVGAFGDAMNHLRNLDLIGPIKNAVTSNKPLLGICLGLQLLFSESEEFGLVKGLDIIKGKVTKFTSINLEGNKIKIPQIGWNNISPLEDKNWENTPLQNITKEEYLYFVHSYYIVPEENVGLSVTNYDGHKYVSSILKNNIFACQFHPEKSGKVGLQIYNDWALTNNLK</sequence>
<dbReference type="Proteomes" id="UP000660070">
    <property type="component" value="Unassembled WGS sequence"/>
</dbReference>
<comment type="subunit">
    <text evidence="2 10">Heterodimer of HisH and HisF.</text>
</comment>
<comment type="function">
    <text evidence="10">IGPS catalyzes the conversion of PRFAR and glutamine to IGP, AICAR and glutamate. The HisH subunit catalyzes the hydrolysis of glutamine to glutamate and ammonia as part of the synthesis of IGP and AICAR. The resulting ammonia molecule is channeled to the active site of HisF.</text>
</comment>
<evidence type="ECO:0000256" key="9">
    <source>
        <dbReference type="ARBA" id="ARBA00049534"/>
    </source>
</evidence>
<comment type="pathway">
    <text evidence="1 10">Amino-acid biosynthesis; L-histidine biosynthesis; L-histidine from 5-phospho-alpha-D-ribose 1-diphosphate: step 5/9.</text>
</comment>
<dbReference type="HAMAP" id="MF_00278">
    <property type="entry name" value="HisH"/>
    <property type="match status" value="1"/>
</dbReference>
<keyword evidence="3 10" id="KW-0028">Amino-acid biosynthesis</keyword>
<comment type="catalytic activity">
    <reaction evidence="9 10">
        <text>L-glutamine + H2O = L-glutamate + NH4(+)</text>
        <dbReference type="Rhea" id="RHEA:15889"/>
        <dbReference type="ChEBI" id="CHEBI:15377"/>
        <dbReference type="ChEBI" id="CHEBI:28938"/>
        <dbReference type="ChEBI" id="CHEBI:29985"/>
        <dbReference type="ChEBI" id="CHEBI:58359"/>
        <dbReference type="EC" id="3.5.1.2"/>
    </reaction>
</comment>
<feature type="active site" description="Nucleophile" evidence="10">
    <location>
        <position position="82"/>
    </location>
</feature>
<organism evidence="12 13">
    <name type="scientific">Kaistella gelatinilytica</name>
    <dbReference type="NCBI Taxonomy" id="2787636"/>
    <lineage>
        <taxon>Bacteria</taxon>
        <taxon>Pseudomonadati</taxon>
        <taxon>Bacteroidota</taxon>
        <taxon>Flavobacteriia</taxon>
        <taxon>Flavobacteriales</taxon>
        <taxon>Weeksellaceae</taxon>
        <taxon>Chryseobacterium group</taxon>
        <taxon>Kaistella</taxon>
    </lineage>
</organism>
<dbReference type="PIRSF" id="PIRSF000495">
    <property type="entry name" value="Amidotransf_hisH"/>
    <property type="match status" value="1"/>
</dbReference>
<keyword evidence="4 10" id="KW-0378">Hydrolase</keyword>
<evidence type="ECO:0000256" key="5">
    <source>
        <dbReference type="ARBA" id="ARBA00022962"/>
    </source>
</evidence>
<accession>A0ABS0FBX1</accession>
<dbReference type="RefSeq" id="WP_196079717.1">
    <property type="nucleotide sequence ID" value="NZ_JADPVI010000002.1"/>
</dbReference>
<dbReference type="EC" id="4.3.2.10" evidence="10"/>
<dbReference type="EMBL" id="JADPVI010000002">
    <property type="protein sequence ID" value="MBF8457206.1"/>
    <property type="molecule type" value="Genomic_DNA"/>
</dbReference>
<dbReference type="CDD" id="cd01748">
    <property type="entry name" value="GATase1_IGP_Synthase"/>
    <property type="match status" value="1"/>
</dbReference>
<dbReference type="EC" id="3.5.1.2" evidence="10"/>
<keyword evidence="7 10" id="KW-0456">Lyase</keyword>
<evidence type="ECO:0000256" key="4">
    <source>
        <dbReference type="ARBA" id="ARBA00022801"/>
    </source>
</evidence>
<dbReference type="InterPro" id="IPR029062">
    <property type="entry name" value="Class_I_gatase-like"/>
</dbReference>
<name>A0ABS0FBX1_9FLAO</name>
<dbReference type="PANTHER" id="PTHR42701:SF1">
    <property type="entry name" value="IMIDAZOLE GLYCEROL PHOSPHATE SYNTHASE SUBUNIT HISH"/>
    <property type="match status" value="1"/>
</dbReference>
<evidence type="ECO:0000256" key="2">
    <source>
        <dbReference type="ARBA" id="ARBA00011152"/>
    </source>
</evidence>
<dbReference type="Pfam" id="PF00117">
    <property type="entry name" value="GATase"/>
    <property type="match status" value="1"/>
</dbReference>
<dbReference type="InterPro" id="IPR010139">
    <property type="entry name" value="Imidazole-glycPsynth_HisH"/>
</dbReference>
<reference evidence="12 13" key="1">
    <citation type="submission" date="2020-11" db="EMBL/GenBank/DDBJ databases">
        <title>Kaistella gelatinilytica sp. nov., a flavobacterium isolated from Antarctic Soil.</title>
        <authorList>
            <person name="Li J."/>
        </authorList>
    </citation>
    <scope>NUCLEOTIDE SEQUENCE [LARGE SCALE GENOMIC DNA]</scope>
    <source>
        <strain evidence="12 13">G5-32</strain>
    </source>
</reference>
<proteinExistence type="inferred from homology"/>
<evidence type="ECO:0000259" key="11">
    <source>
        <dbReference type="Pfam" id="PF00117"/>
    </source>
</evidence>
<dbReference type="InterPro" id="IPR017926">
    <property type="entry name" value="GATASE"/>
</dbReference>
<dbReference type="NCBIfam" id="TIGR01855">
    <property type="entry name" value="IMP_synth_hisH"/>
    <property type="match status" value="1"/>
</dbReference>
<dbReference type="PANTHER" id="PTHR42701">
    <property type="entry name" value="IMIDAZOLE GLYCEROL PHOSPHATE SYNTHASE SUBUNIT HISH"/>
    <property type="match status" value="1"/>
</dbReference>
<keyword evidence="10" id="KW-0963">Cytoplasm</keyword>
<evidence type="ECO:0000256" key="10">
    <source>
        <dbReference type="HAMAP-Rule" id="MF_00278"/>
    </source>
</evidence>
<keyword evidence="5 10" id="KW-0315">Glutamine amidotransferase</keyword>
<comment type="subcellular location">
    <subcellularLocation>
        <location evidence="10">Cytoplasm</location>
    </subcellularLocation>
</comment>
<feature type="active site" evidence="10">
    <location>
        <position position="196"/>
    </location>
</feature>
<evidence type="ECO:0000256" key="1">
    <source>
        <dbReference type="ARBA" id="ARBA00005091"/>
    </source>
</evidence>
<keyword evidence="6 10" id="KW-0368">Histidine biosynthesis</keyword>
<comment type="caution">
    <text evidence="12">The sequence shown here is derived from an EMBL/GenBank/DDBJ whole genome shotgun (WGS) entry which is preliminary data.</text>
</comment>
<evidence type="ECO:0000256" key="3">
    <source>
        <dbReference type="ARBA" id="ARBA00022605"/>
    </source>
</evidence>
<evidence type="ECO:0000313" key="13">
    <source>
        <dbReference type="Proteomes" id="UP000660070"/>
    </source>
</evidence>
<feature type="active site" evidence="10">
    <location>
        <position position="194"/>
    </location>
</feature>
<comment type="catalytic activity">
    <reaction evidence="8 10">
        <text>5-[(5-phospho-1-deoxy-D-ribulos-1-ylimino)methylamino]-1-(5-phospho-beta-D-ribosyl)imidazole-4-carboxamide + L-glutamine = D-erythro-1-(imidazol-4-yl)glycerol 3-phosphate + 5-amino-1-(5-phospho-beta-D-ribosyl)imidazole-4-carboxamide + L-glutamate + H(+)</text>
        <dbReference type="Rhea" id="RHEA:24793"/>
        <dbReference type="ChEBI" id="CHEBI:15378"/>
        <dbReference type="ChEBI" id="CHEBI:29985"/>
        <dbReference type="ChEBI" id="CHEBI:58278"/>
        <dbReference type="ChEBI" id="CHEBI:58359"/>
        <dbReference type="ChEBI" id="CHEBI:58475"/>
        <dbReference type="ChEBI" id="CHEBI:58525"/>
        <dbReference type="EC" id="4.3.2.10"/>
    </reaction>
</comment>
<dbReference type="Gene3D" id="3.40.50.880">
    <property type="match status" value="1"/>
</dbReference>
<dbReference type="PROSITE" id="PS51273">
    <property type="entry name" value="GATASE_TYPE_1"/>
    <property type="match status" value="1"/>
</dbReference>
<evidence type="ECO:0000313" key="12">
    <source>
        <dbReference type="EMBL" id="MBF8457206.1"/>
    </source>
</evidence>
<feature type="domain" description="Glutamine amidotransferase" evidence="11">
    <location>
        <begin position="7"/>
        <end position="201"/>
    </location>
</feature>
<protein>
    <recommendedName>
        <fullName evidence="10">Imidazole glycerol phosphate synthase subunit HisH</fullName>
        <ecNumber evidence="10">4.3.2.10</ecNumber>
    </recommendedName>
    <alternativeName>
        <fullName evidence="10">IGP synthase glutaminase subunit</fullName>
        <ecNumber evidence="10">3.5.1.2</ecNumber>
    </alternativeName>
    <alternativeName>
        <fullName evidence="10">IGP synthase subunit HisH</fullName>
    </alternativeName>
    <alternativeName>
        <fullName evidence="10">ImGP synthase subunit HisH</fullName>
        <shortName evidence="10">IGPS subunit HisH</shortName>
    </alternativeName>
</protein>